<evidence type="ECO:0000313" key="8">
    <source>
        <dbReference type="EMBL" id="KAH6891322.1"/>
    </source>
</evidence>
<protein>
    <recommendedName>
        <fullName evidence="5">Glutamyl-tRNA(Gln) amidotransferase subunit B, mitochondrial</fullName>
        <shortName evidence="5">Glu-AdT subunit B</shortName>
        <ecNumber evidence="5">6.3.5.-</ecNumber>
    </recommendedName>
</protein>
<keyword evidence="2 5" id="KW-0547">Nucleotide-binding</keyword>
<organism evidence="8 9">
    <name type="scientific">Thelonectria olida</name>
    <dbReference type="NCBI Taxonomy" id="1576542"/>
    <lineage>
        <taxon>Eukaryota</taxon>
        <taxon>Fungi</taxon>
        <taxon>Dikarya</taxon>
        <taxon>Ascomycota</taxon>
        <taxon>Pezizomycotina</taxon>
        <taxon>Sordariomycetes</taxon>
        <taxon>Hypocreomycetidae</taxon>
        <taxon>Hypocreales</taxon>
        <taxon>Nectriaceae</taxon>
        <taxon>Thelonectria</taxon>
    </lineage>
</organism>
<gene>
    <name evidence="8" type="ORF">B0T10DRAFT_309456</name>
</gene>
<evidence type="ECO:0000256" key="6">
    <source>
        <dbReference type="SAM" id="MobiDB-lite"/>
    </source>
</evidence>
<dbReference type="EC" id="6.3.5.-" evidence="5"/>
<dbReference type="PANTHER" id="PTHR11659:SF0">
    <property type="entry name" value="GLUTAMYL-TRNA(GLN) AMIDOTRANSFERASE SUBUNIT B, MITOCHONDRIAL"/>
    <property type="match status" value="1"/>
</dbReference>
<feature type="compositionally biased region" description="Basic residues" evidence="6">
    <location>
        <begin position="77"/>
        <end position="86"/>
    </location>
</feature>
<evidence type="ECO:0000256" key="2">
    <source>
        <dbReference type="ARBA" id="ARBA00022741"/>
    </source>
</evidence>
<dbReference type="InterPro" id="IPR006075">
    <property type="entry name" value="Asn/Gln-tRNA_Trfase_suB/E_cat"/>
</dbReference>
<dbReference type="NCBIfam" id="TIGR00133">
    <property type="entry name" value="gatB"/>
    <property type="match status" value="1"/>
</dbReference>
<reference evidence="8 9" key="1">
    <citation type="journal article" date="2021" name="Nat. Commun.">
        <title>Genetic determinants of endophytism in the Arabidopsis root mycobiome.</title>
        <authorList>
            <person name="Mesny F."/>
            <person name="Miyauchi S."/>
            <person name="Thiergart T."/>
            <person name="Pickel B."/>
            <person name="Atanasova L."/>
            <person name="Karlsson M."/>
            <person name="Huettel B."/>
            <person name="Barry K.W."/>
            <person name="Haridas S."/>
            <person name="Chen C."/>
            <person name="Bauer D."/>
            <person name="Andreopoulos W."/>
            <person name="Pangilinan J."/>
            <person name="LaButti K."/>
            <person name="Riley R."/>
            <person name="Lipzen A."/>
            <person name="Clum A."/>
            <person name="Drula E."/>
            <person name="Henrissat B."/>
            <person name="Kohler A."/>
            <person name="Grigoriev I.V."/>
            <person name="Martin F.M."/>
            <person name="Hacquard S."/>
        </authorList>
    </citation>
    <scope>NUCLEOTIDE SEQUENCE [LARGE SCALE GENOMIC DNA]</scope>
    <source>
        <strain evidence="8 9">MPI-CAGE-CH-0241</strain>
    </source>
</reference>
<keyword evidence="3 5" id="KW-0067">ATP-binding</keyword>
<proteinExistence type="inferred from homology"/>
<name>A0A9P8W678_9HYPO</name>
<keyword evidence="4 5" id="KW-0648">Protein biosynthesis</keyword>
<dbReference type="Proteomes" id="UP000777438">
    <property type="component" value="Unassembled WGS sequence"/>
</dbReference>
<comment type="similarity">
    <text evidence="5">Belongs to the GatB/GatE family. GatB subfamily.</text>
</comment>
<dbReference type="AlphaFoldDB" id="A0A9P8W678"/>
<dbReference type="InterPro" id="IPR018027">
    <property type="entry name" value="Asn/Gln_amidotransferase"/>
</dbReference>
<feature type="compositionally biased region" description="Pro residues" evidence="6">
    <location>
        <begin position="55"/>
        <end position="64"/>
    </location>
</feature>
<feature type="domain" description="Asn/Gln amidotransferase" evidence="7">
    <location>
        <begin position="430"/>
        <end position="611"/>
    </location>
</feature>
<sequence>MSRIPTSALRKYLLSGQVSRRGCIRAYQLSRQPATTKLAGAAPYPSRSFHAAPDAPVPPPPAQPVPLRKQLREDAKKAKKQGKKKSKGDSQTVEGWELTVGIEIHAQLNTAHKLFSPAVTSFNDEPNTHVALFDVAMPGSQPLFQKETLVPAVRAALALNCDIQKVSRFDRKHYFWWDQPSGYQITQYYEPFAKNGHITLLKRDGISPQDGEGVTIGIQQVQLEQDTAKTLAQTNNSQWLDFNRVGVPLIEIITKPEMHHPRTAAVLVRKIQLLLNTVDACVSGMEAGGLRADVNVSVRRTDGSNPSLGTRTEIKNLSTIKAIEDAIIAERDRQIRELEAGGTIASETRGWSIGATETRRLRGKEGEVDYRYMPDPDIAPLVIGNDLVNHLRASLAVSSDSEIDTLISEFGLTSKDAFSLINLENGARVQYFYKVLKSLKEKLSQDPKVDLSDFTSQASIAANWIIHELGRLTTYKAGPLATRDLSFTPKGDCEQISDNDLSQLLYHLIRKDITGKVAKELLFAIYFKEIEKGVTEAINENDLWFKELPVEEYQNLAQEVMDQEQKVLQEFVQYTEFPNGKLMYLVGKMMRNGPTERIDPAKAEETLRKKVKLLRRD</sequence>
<dbReference type="GO" id="GO:0005524">
    <property type="term" value="F:ATP binding"/>
    <property type="evidence" value="ECO:0007669"/>
    <property type="project" value="UniProtKB-KW"/>
</dbReference>
<comment type="caution">
    <text evidence="8">The sequence shown here is derived from an EMBL/GenBank/DDBJ whole genome shotgun (WGS) entry which is preliminary data.</text>
</comment>
<feature type="region of interest" description="Disordered" evidence="6">
    <location>
        <begin position="35"/>
        <end position="92"/>
    </location>
</feature>
<comment type="catalytic activity">
    <reaction evidence="5">
        <text>L-glutamyl-tRNA(Gln) + L-glutamine + ATP + H2O = L-glutaminyl-tRNA(Gln) + L-glutamate + ADP + phosphate + H(+)</text>
        <dbReference type="Rhea" id="RHEA:17521"/>
        <dbReference type="Rhea" id="RHEA-COMP:9681"/>
        <dbReference type="Rhea" id="RHEA-COMP:9684"/>
        <dbReference type="ChEBI" id="CHEBI:15377"/>
        <dbReference type="ChEBI" id="CHEBI:15378"/>
        <dbReference type="ChEBI" id="CHEBI:29985"/>
        <dbReference type="ChEBI" id="CHEBI:30616"/>
        <dbReference type="ChEBI" id="CHEBI:43474"/>
        <dbReference type="ChEBI" id="CHEBI:58359"/>
        <dbReference type="ChEBI" id="CHEBI:78520"/>
        <dbReference type="ChEBI" id="CHEBI:78521"/>
        <dbReference type="ChEBI" id="CHEBI:456216"/>
    </reaction>
</comment>
<comment type="subunit">
    <text evidence="5">Subunit of the heterotrimeric GatCAB amidotransferase (AdT) complex, composed of A, B and C subunits.</text>
</comment>
<dbReference type="GO" id="GO:0050567">
    <property type="term" value="F:glutaminyl-tRNA synthase (glutamine-hydrolyzing) activity"/>
    <property type="evidence" value="ECO:0007669"/>
    <property type="project" value="UniProtKB-UniRule"/>
</dbReference>
<dbReference type="PROSITE" id="PS01234">
    <property type="entry name" value="GATB"/>
    <property type="match status" value="1"/>
</dbReference>
<keyword evidence="1 5" id="KW-0436">Ligase</keyword>
<evidence type="ECO:0000259" key="7">
    <source>
        <dbReference type="SMART" id="SM00845"/>
    </source>
</evidence>
<comment type="function">
    <text evidence="5">Allows the formation of correctly charged Gln-tRNA(Gln) through the transamidation of misacylated Glu-tRNA(Gln) in the mitochondria. The reaction takes place in the presence of glutamine and ATP through an activated gamma-phospho-Glu-tRNA(Gln).</text>
</comment>
<dbReference type="GO" id="GO:0070681">
    <property type="term" value="P:glutaminyl-tRNAGln biosynthesis via transamidation"/>
    <property type="evidence" value="ECO:0007669"/>
    <property type="project" value="UniProtKB-UniRule"/>
</dbReference>
<dbReference type="SMART" id="SM00845">
    <property type="entry name" value="GatB_Yqey"/>
    <property type="match status" value="1"/>
</dbReference>
<dbReference type="GO" id="GO:0005739">
    <property type="term" value="C:mitochondrion"/>
    <property type="evidence" value="ECO:0007669"/>
    <property type="project" value="UniProtKB-SubCell"/>
</dbReference>
<evidence type="ECO:0000256" key="1">
    <source>
        <dbReference type="ARBA" id="ARBA00022598"/>
    </source>
</evidence>
<dbReference type="OrthoDB" id="1722066at2759"/>
<dbReference type="NCBIfam" id="NF004012">
    <property type="entry name" value="PRK05477.1-2"/>
    <property type="match status" value="1"/>
</dbReference>
<evidence type="ECO:0000313" key="9">
    <source>
        <dbReference type="Proteomes" id="UP000777438"/>
    </source>
</evidence>
<accession>A0A9P8W678</accession>
<dbReference type="InterPro" id="IPR014746">
    <property type="entry name" value="Gln_synth/guanido_kin_cat_dom"/>
</dbReference>
<dbReference type="GO" id="GO:0032543">
    <property type="term" value="P:mitochondrial translation"/>
    <property type="evidence" value="ECO:0007669"/>
    <property type="project" value="UniProtKB-UniRule"/>
</dbReference>
<dbReference type="HAMAP" id="MF_00121">
    <property type="entry name" value="GatB"/>
    <property type="match status" value="1"/>
</dbReference>
<evidence type="ECO:0000256" key="3">
    <source>
        <dbReference type="ARBA" id="ARBA00022840"/>
    </source>
</evidence>
<evidence type="ECO:0000256" key="4">
    <source>
        <dbReference type="ARBA" id="ARBA00022917"/>
    </source>
</evidence>
<dbReference type="InterPro" id="IPR004413">
    <property type="entry name" value="GatB"/>
</dbReference>
<dbReference type="GO" id="GO:0030956">
    <property type="term" value="C:glutamyl-tRNA(Gln) amidotransferase complex"/>
    <property type="evidence" value="ECO:0007669"/>
    <property type="project" value="UniProtKB-UniRule"/>
</dbReference>
<comment type="subcellular location">
    <subcellularLocation>
        <location evidence="5">Mitochondrion</location>
    </subcellularLocation>
</comment>
<dbReference type="SUPFAM" id="SSF55931">
    <property type="entry name" value="Glutamine synthetase/guanido kinase"/>
    <property type="match status" value="1"/>
</dbReference>
<keyword evidence="5" id="KW-0496">Mitochondrion</keyword>
<dbReference type="EMBL" id="JAGPYM010000008">
    <property type="protein sequence ID" value="KAH6891322.1"/>
    <property type="molecule type" value="Genomic_DNA"/>
</dbReference>
<dbReference type="InterPro" id="IPR017958">
    <property type="entry name" value="Gln-tRNA_amidoTrfase_suB_CS"/>
</dbReference>
<dbReference type="PANTHER" id="PTHR11659">
    <property type="entry name" value="GLUTAMYL-TRNA GLN AMIDOTRANSFERASE SUBUNIT B MITOCHONDRIAL AND PROKARYOTIC PET112-RELATED"/>
    <property type="match status" value="1"/>
</dbReference>
<dbReference type="InterPro" id="IPR017959">
    <property type="entry name" value="Asn/Gln-tRNA_amidoTrfase_suB/E"/>
</dbReference>
<evidence type="ECO:0000256" key="5">
    <source>
        <dbReference type="HAMAP-Rule" id="MF_03147"/>
    </source>
</evidence>
<keyword evidence="9" id="KW-1185">Reference proteome</keyword>
<dbReference type="Pfam" id="PF02637">
    <property type="entry name" value="GatB_Yqey"/>
    <property type="match status" value="1"/>
</dbReference>
<dbReference type="Pfam" id="PF02934">
    <property type="entry name" value="GatB_N"/>
    <property type="match status" value="1"/>
</dbReference>